<proteinExistence type="predicted"/>
<reference evidence="1 2" key="1">
    <citation type="journal article" date="2019" name="Int. J. Syst. Evol. Microbiol.">
        <title>The Global Catalogue of Microorganisms (GCM) 10K type strain sequencing project: providing services to taxonomists for standard genome sequencing and annotation.</title>
        <authorList>
            <consortium name="The Broad Institute Genomics Platform"/>
            <consortium name="The Broad Institute Genome Sequencing Center for Infectious Disease"/>
            <person name="Wu L."/>
            <person name="Ma J."/>
        </authorList>
    </citation>
    <scope>NUCLEOTIDE SEQUENCE [LARGE SCALE GENOMIC DNA]</scope>
    <source>
        <strain evidence="1 2">CGMCC 1.12543</strain>
    </source>
</reference>
<dbReference type="Proteomes" id="UP001596099">
    <property type="component" value="Unassembled WGS sequence"/>
</dbReference>
<dbReference type="RefSeq" id="WP_247415678.1">
    <property type="nucleotide sequence ID" value="NZ_JALLGW010000001.1"/>
</dbReference>
<organism evidence="1 2">
    <name type="scientific">Halomarina salina</name>
    <dbReference type="NCBI Taxonomy" id="1872699"/>
    <lineage>
        <taxon>Archaea</taxon>
        <taxon>Methanobacteriati</taxon>
        <taxon>Methanobacteriota</taxon>
        <taxon>Stenosarchaea group</taxon>
        <taxon>Halobacteria</taxon>
        <taxon>Halobacteriales</taxon>
        <taxon>Natronomonadaceae</taxon>
        <taxon>Halomarina</taxon>
    </lineage>
</organism>
<sequence>MSTSTLLDDDGTVTDHADTIPHDDVAMWFGDDGLKRIDEETFADDEYVLVCDDGEWMALGRRKGSIDPAPWTIIDVGGEDHSRNVFARTVGR</sequence>
<evidence type="ECO:0000313" key="2">
    <source>
        <dbReference type="Proteomes" id="UP001596099"/>
    </source>
</evidence>
<protein>
    <submittedName>
        <fullName evidence="1">Uncharacterized protein</fullName>
    </submittedName>
</protein>
<accession>A0ABD5RQ77</accession>
<gene>
    <name evidence="1" type="ORF">ACFPYI_13795</name>
</gene>
<dbReference type="EMBL" id="JBHSQH010000001">
    <property type="protein sequence ID" value="MFC5972409.1"/>
    <property type="molecule type" value="Genomic_DNA"/>
</dbReference>
<evidence type="ECO:0000313" key="1">
    <source>
        <dbReference type="EMBL" id="MFC5972409.1"/>
    </source>
</evidence>
<name>A0ABD5RQ77_9EURY</name>
<keyword evidence="2" id="KW-1185">Reference proteome</keyword>
<dbReference type="AlphaFoldDB" id="A0ABD5RQ77"/>
<comment type="caution">
    <text evidence="1">The sequence shown here is derived from an EMBL/GenBank/DDBJ whole genome shotgun (WGS) entry which is preliminary data.</text>
</comment>